<organism evidence="1 2">
    <name type="scientific">Violaceomyces palustris</name>
    <dbReference type="NCBI Taxonomy" id="1673888"/>
    <lineage>
        <taxon>Eukaryota</taxon>
        <taxon>Fungi</taxon>
        <taxon>Dikarya</taxon>
        <taxon>Basidiomycota</taxon>
        <taxon>Ustilaginomycotina</taxon>
        <taxon>Ustilaginomycetes</taxon>
        <taxon>Violaceomycetales</taxon>
        <taxon>Violaceomycetaceae</taxon>
        <taxon>Violaceomyces</taxon>
    </lineage>
</organism>
<evidence type="ECO:0000313" key="2">
    <source>
        <dbReference type="Proteomes" id="UP000245626"/>
    </source>
</evidence>
<name>A0ACD0P436_9BASI</name>
<dbReference type="Proteomes" id="UP000245626">
    <property type="component" value="Unassembled WGS sequence"/>
</dbReference>
<gene>
    <name evidence="1" type="ORF">IE53DRAFT_259066</name>
</gene>
<protein>
    <submittedName>
        <fullName evidence="1">Acetyl-CoA synthetase-like protein</fullName>
    </submittedName>
</protein>
<accession>A0ACD0P436</accession>
<sequence>MWASHKLGAVVSAANPAFQPSELSYQLEAAQASVLFLGEDPATLRTGLEAAAKAGIPKEKIVIIQSPTTLKEYMAKNYGNGGKPQKKIQGAWTLAGLIQEGREHVAAHGPASMEKGRCRLDPGQGKKKLCLLSFSSGTTGLPKGVAIQHSAPVANVLQAMAFNQVGSKIGVAEGRFRPGRDVALGILPQFHIYGLIIGTHFVFYAGITNVIMPKFRGIEAMIKSVIKYRISLWWLVPPQVVLLCKDPSVKPYIEELRKVARFVMVGAAPLSDDLSKQFMKVLPGIDWGQGYGMTETCTVTTMHPTGMPAVLGSAGRIFSNTEAKVVDSQGNEVGYDQPGELWVRGPQMTLGYSNNAKATEEMFLPDGFVRTGDEVVINRAGDVFIVDRLKELIKVKGFQVAPAELEGFLLDHPDVSDCGVIGLADEASGELPFAFIALSEQGKARRGKDGDEAVKKSIMKFVADNKIKYKHLAGVEFIDAIPKTASGKILRRNMRDLAKKLDLKAIPPSAAKSRL</sequence>
<dbReference type="EMBL" id="KZ819762">
    <property type="protein sequence ID" value="PWN52704.1"/>
    <property type="molecule type" value="Genomic_DNA"/>
</dbReference>
<proteinExistence type="predicted"/>
<reference evidence="1 2" key="1">
    <citation type="journal article" date="2018" name="Mol. Biol. Evol.">
        <title>Broad Genomic Sampling Reveals a Smut Pathogenic Ancestry of the Fungal Clade Ustilaginomycotina.</title>
        <authorList>
            <person name="Kijpornyongpan T."/>
            <person name="Mondo S.J."/>
            <person name="Barry K."/>
            <person name="Sandor L."/>
            <person name="Lee J."/>
            <person name="Lipzen A."/>
            <person name="Pangilinan J."/>
            <person name="LaButti K."/>
            <person name="Hainaut M."/>
            <person name="Henrissat B."/>
            <person name="Grigoriev I.V."/>
            <person name="Spatafora J.W."/>
            <person name="Aime M.C."/>
        </authorList>
    </citation>
    <scope>NUCLEOTIDE SEQUENCE [LARGE SCALE GENOMIC DNA]</scope>
    <source>
        <strain evidence="1 2">SA 807</strain>
    </source>
</reference>
<evidence type="ECO:0000313" key="1">
    <source>
        <dbReference type="EMBL" id="PWN52704.1"/>
    </source>
</evidence>
<keyword evidence="2" id="KW-1185">Reference proteome</keyword>